<feature type="region of interest" description="Disordered" evidence="1">
    <location>
        <begin position="177"/>
        <end position="221"/>
    </location>
</feature>
<feature type="region of interest" description="Disordered" evidence="1">
    <location>
        <begin position="1"/>
        <end position="20"/>
    </location>
</feature>
<protein>
    <submittedName>
        <fullName evidence="2">Uncharacterized protein</fullName>
    </submittedName>
</protein>
<comment type="caution">
    <text evidence="2">The sequence shown here is derived from an EMBL/GenBank/DDBJ whole genome shotgun (WGS) entry which is preliminary data.</text>
</comment>
<feature type="compositionally biased region" description="Low complexity" evidence="1">
    <location>
        <begin position="183"/>
        <end position="200"/>
    </location>
</feature>
<dbReference type="EMBL" id="ANJA01001352">
    <property type="protein sequence ID" value="ETO77500.1"/>
    <property type="molecule type" value="Genomic_DNA"/>
</dbReference>
<evidence type="ECO:0000313" key="3">
    <source>
        <dbReference type="Proteomes" id="UP000028582"/>
    </source>
</evidence>
<evidence type="ECO:0000256" key="1">
    <source>
        <dbReference type="SAM" id="MobiDB-lite"/>
    </source>
</evidence>
<evidence type="ECO:0000313" key="2">
    <source>
        <dbReference type="EMBL" id="ETO77500.1"/>
    </source>
</evidence>
<gene>
    <name evidence="2" type="ORF">F444_07307</name>
</gene>
<dbReference type="AlphaFoldDB" id="A0A081AF39"/>
<accession>A0A081AF39</accession>
<dbReference type="Proteomes" id="UP000028582">
    <property type="component" value="Unassembled WGS sequence"/>
</dbReference>
<sequence length="221" mass="23895">MLANLRIRSCQSPLQPRPTTQFSSSFVRALTLFTWQNTTQRASFQPVQQLSSDHASWPRRIFAPGSAPAGGLDAVRAVLGSAHDPYHPSAVTGTTFAHPTQSHEHARGAERLRLIGHLVANPHVVIDLIPAEPASSPSRERAAPPQPAADVRTRCLDVAVHHPVSPVRELCVVDADDHKNDPAAGSEAAAQEEAQDAHLQVGGLREVRGGPRAVHPPRRWQ</sequence>
<organism evidence="2 3">
    <name type="scientific">Phytophthora nicotianae P1976</name>
    <dbReference type="NCBI Taxonomy" id="1317066"/>
    <lineage>
        <taxon>Eukaryota</taxon>
        <taxon>Sar</taxon>
        <taxon>Stramenopiles</taxon>
        <taxon>Oomycota</taxon>
        <taxon>Peronosporomycetes</taxon>
        <taxon>Peronosporales</taxon>
        <taxon>Peronosporaceae</taxon>
        <taxon>Phytophthora</taxon>
    </lineage>
</organism>
<reference evidence="2 3" key="1">
    <citation type="submission" date="2013-11" db="EMBL/GenBank/DDBJ databases">
        <title>The Genome Sequence of Phytophthora parasitica P1976.</title>
        <authorList>
            <consortium name="The Broad Institute Genomics Platform"/>
            <person name="Russ C."/>
            <person name="Tyler B."/>
            <person name="Panabieres F."/>
            <person name="Shan W."/>
            <person name="Tripathy S."/>
            <person name="Grunwald N."/>
            <person name="Machado M."/>
            <person name="Johnson C.S."/>
            <person name="Walker B."/>
            <person name="Young S."/>
            <person name="Zeng Q."/>
            <person name="Gargeya S."/>
            <person name="Fitzgerald M."/>
            <person name="Haas B."/>
            <person name="Abouelleil A."/>
            <person name="Allen A.W."/>
            <person name="Alvarado L."/>
            <person name="Arachchi H.M."/>
            <person name="Berlin A.M."/>
            <person name="Chapman S.B."/>
            <person name="Gainer-Dewar J."/>
            <person name="Goldberg J."/>
            <person name="Griggs A."/>
            <person name="Gujja S."/>
            <person name="Hansen M."/>
            <person name="Howarth C."/>
            <person name="Imamovic A."/>
            <person name="Ireland A."/>
            <person name="Larimer J."/>
            <person name="McCowan C."/>
            <person name="Murphy C."/>
            <person name="Pearson M."/>
            <person name="Poon T.W."/>
            <person name="Priest M."/>
            <person name="Roberts A."/>
            <person name="Saif S."/>
            <person name="Shea T."/>
            <person name="Sisk P."/>
            <person name="Sykes S."/>
            <person name="Wortman J."/>
            <person name="Nusbaum C."/>
            <person name="Birren B."/>
        </authorList>
    </citation>
    <scope>NUCLEOTIDE SEQUENCE [LARGE SCALE GENOMIC DNA]</scope>
    <source>
        <strain evidence="2 3">P1976</strain>
    </source>
</reference>
<feature type="non-terminal residue" evidence="2">
    <location>
        <position position="221"/>
    </location>
</feature>
<name>A0A081AF39_PHYNI</name>
<feature type="compositionally biased region" description="Polar residues" evidence="1">
    <location>
        <begin position="9"/>
        <end position="20"/>
    </location>
</feature>
<proteinExistence type="predicted"/>